<comment type="caution">
    <text evidence="6">The sequence shown here is derived from an EMBL/GenBank/DDBJ whole genome shotgun (WGS) entry which is preliminary data.</text>
</comment>
<dbReference type="PANTHER" id="PTHR30137">
    <property type="entry name" value="LUCIFERASE-LIKE MONOOXYGENASE"/>
    <property type="match status" value="1"/>
</dbReference>
<sequence length="370" mass="41627">MESGLIHIPYMRPERTSRETFDWALANAREADKRGFDSMMVAEHATQKWECIPNPELVIAAAAAQTERIKFAPMAHLLPQHHPAGLAIQVGWLSQILEGRYFLGVGAGAYPQSSYVHGIRDADSQSLNEMVREALDIMEKVWKREPFFMEGKYWSAGYPEEVEDGHDDDQHKLADYSPYGGKLDIAVTGLSPNSPSIRFAGERGFKPVSIYSGSSILKTHWETYEKAALENSHVPDRSRYHVSQTVFVAETDKEARKLALEGGIGYCFERYLMPIWERFGMIEGFVKDAGAEMSDVNLEWMCDNVWIVGSPETVVEKMNKLFEFTGGWGTLQVESHDYIDNPTPWFESLELIANEVAPKIALPEKVAAAS</sequence>
<dbReference type="Pfam" id="PF00296">
    <property type="entry name" value="Bac_luciferase"/>
    <property type="match status" value="1"/>
</dbReference>
<dbReference type="GO" id="GO:0005829">
    <property type="term" value="C:cytosol"/>
    <property type="evidence" value="ECO:0007669"/>
    <property type="project" value="TreeGrafter"/>
</dbReference>
<dbReference type="GO" id="GO:0004497">
    <property type="term" value="F:monooxygenase activity"/>
    <property type="evidence" value="ECO:0007669"/>
    <property type="project" value="UniProtKB-KW"/>
</dbReference>
<keyword evidence="3" id="KW-0560">Oxidoreductase</keyword>
<keyword evidence="2" id="KW-0285">Flavoprotein</keyword>
<comment type="similarity">
    <text evidence="1">Belongs to the bacterial luciferase oxidoreductase family.</text>
</comment>
<dbReference type="InterPro" id="IPR050766">
    <property type="entry name" value="Bact_Lucif_Oxidored"/>
</dbReference>
<reference evidence="6 7" key="1">
    <citation type="submission" date="2018-09" db="EMBL/GenBank/DDBJ databases">
        <title>Genome sequencing of Nocardioides immobilis CCTCC AB 2017083 for comparison to Nocardioides silvaticus.</title>
        <authorList>
            <person name="Li C."/>
            <person name="Wang G."/>
        </authorList>
    </citation>
    <scope>NUCLEOTIDE SEQUENCE [LARGE SCALE GENOMIC DNA]</scope>
    <source>
        <strain evidence="6 7">CCTCC AB 2017083</strain>
    </source>
</reference>
<dbReference type="InterPro" id="IPR011251">
    <property type="entry name" value="Luciferase-like_dom"/>
</dbReference>
<evidence type="ECO:0000256" key="2">
    <source>
        <dbReference type="ARBA" id="ARBA00022630"/>
    </source>
</evidence>
<dbReference type="GO" id="GO:0016705">
    <property type="term" value="F:oxidoreductase activity, acting on paired donors, with incorporation or reduction of molecular oxygen"/>
    <property type="evidence" value="ECO:0007669"/>
    <property type="project" value="InterPro"/>
</dbReference>
<dbReference type="SUPFAM" id="SSF51679">
    <property type="entry name" value="Bacterial luciferase-like"/>
    <property type="match status" value="1"/>
</dbReference>
<evidence type="ECO:0000313" key="7">
    <source>
        <dbReference type="Proteomes" id="UP000283644"/>
    </source>
</evidence>
<dbReference type="PANTHER" id="PTHR30137:SF16">
    <property type="entry name" value="BLL0895 PROTEIN"/>
    <property type="match status" value="1"/>
</dbReference>
<keyword evidence="7" id="KW-1185">Reference proteome</keyword>
<evidence type="ECO:0000313" key="6">
    <source>
        <dbReference type="EMBL" id="RHW24999.1"/>
    </source>
</evidence>
<dbReference type="InterPro" id="IPR036661">
    <property type="entry name" value="Luciferase-like_sf"/>
</dbReference>
<evidence type="ECO:0000256" key="3">
    <source>
        <dbReference type="ARBA" id="ARBA00023002"/>
    </source>
</evidence>
<organism evidence="6 7">
    <name type="scientific">Nocardioides immobilis</name>
    <dbReference type="NCBI Taxonomy" id="2049295"/>
    <lineage>
        <taxon>Bacteria</taxon>
        <taxon>Bacillati</taxon>
        <taxon>Actinomycetota</taxon>
        <taxon>Actinomycetes</taxon>
        <taxon>Propionibacteriales</taxon>
        <taxon>Nocardioidaceae</taxon>
        <taxon>Nocardioides</taxon>
    </lineage>
</organism>
<evidence type="ECO:0000256" key="4">
    <source>
        <dbReference type="ARBA" id="ARBA00023033"/>
    </source>
</evidence>
<dbReference type="Gene3D" id="3.20.20.30">
    <property type="entry name" value="Luciferase-like domain"/>
    <property type="match status" value="1"/>
</dbReference>
<dbReference type="OrthoDB" id="5169673at2"/>
<evidence type="ECO:0000259" key="5">
    <source>
        <dbReference type="Pfam" id="PF00296"/>
    </source>
</evidence>
<evidence type="ECO:0000256" key="1">
    <source>
        <dbReference type="ARBA" id="ARBA00010426"/>
    </source>
</evidence>
<proteinExistence type="inferred from homology"/>
<dbReference type="EMBL" id="QXGH01000027">
    <property type="protein sequence ID" value="RHW24999.1"/>
    <property type="molecule type" value="Genomic_DNA"/>
</dbReference>
<dbReference type="AlphaFoldDB" id="A0A417XWX6"/>
<name>A0A417XWX6_9ACTN</name>
<keyword evidence="4" id="KW-0503">Monooxygenase</keyword>
<dbReference type="Proteomes" id="UP000283644">
    <property type="component" value="Unassembled WGS sequence"/>
</dbReference>
<accession>A0A417XWX6</accession>
<protein>
    <submittedName>
        <fullName evidence="6">LLM class flavin-dependent oxidoreductase</fullName>
    </submittedName>
</protein>
<gene>
    <name evidence="6" type="ORF">D0Z08_21385</name>
</gene>
<feature type="domain" description="Luciferase-like" evidence="5">
    <location>
        <begin position="12"/>
        <end position="321"/>
    </location>
</feature>